<dbReference type="SUPFAM" id="SSF48498">
    <property type="entry name" value="Tetracyclin repressor-like, C-terminal domain"/>
    <property type="match status" value="1"/>
</dbReference>
<dbReference type="EMBL" id="BAAAZO010000006">
    <property type="protein sequence ID" value="GAA3619516.1"/>
    <property type="molecule type" value="Genomic_DNA"/>
</dbReference>
<dbReference type="InterPro" id="IPR001647">
    <property type="entry name" value="HTH_TetR"/>
</dbReference>
<dbReference type="PANTHER" id="PTHR30055:SF148">
    <property type="entry name" value="TETR-FAMILY TRANSCRIPTIONAL REGULATOR"/>
    <property type="match status" value="1"/>
</dbReference>
<name>A0ABP6ZV73_9ACTN</name>
<feature type="domain" description="HTH tetR-type" evidence="6">
    <location>
        <begin position="20"/>
        <end position="80"/>
    </location>
</feature>
<keyword evidence="3" id="KW-0804">Transcription</keyword>
<protein>
    <submittedName>
        <fullName evidence="7">TetR/AcrR family transcriptional regulator</fullName>
    </submittedName>
</protein>
<feature type="DNA-binding region" description="H-T-H motif" evidence="4">
    <location>
        <begin position="43"/>
        <end position="62"/>
    </location>
</feature>
<proteinExistence type="predicted"/>
<evidence type="ECO:0000313" key="7">
    <source>
        <dbReference type="EMBL" id="GAA3619516.1"/>
    </source>
</evidence>
<dbReference type="SUPFAM" id="SSF46689">
    <property type="entry name" value="Homeodomain-like"/>
    <property type="match status" value="1"/>
</dbReference>
<sequence>MTTETARDAEPARLGRKRDHSRDQDILDAALDVLAEVGYNTMTVDMVATRAKAGKATLYRRWSSKAELVVDAIACMKRPLPQERDGTYVPPDTGTLRGDLVAMVKPKAVTDSNRHLKIMIGVASMMSQEPQLFEALTAIMVKPRVESYRVVMQRAIDRCEIRPDIDVELLSSLGPAMAMYRAMYEQQAPSRESIIHLIDTVILPAVGLSAPLENADE</sequence>
<dbReference type="InterPro" id="IPR050109">
    <property type="entry name" value="HTH-type_TetR-like_transc_reg"/>
</dbReference>
<reference evidence="8" key="1">
    <citation type="journal article" date="2019" name="Int. J. Syst. Evol. Microbiol.">
        <title>The Global Catalogue of Microorganisms (GCM) 10K type strain sequencing project: providing services to taxonomists for standard genome sequencing and annotation.</title>
        <authorList>
            <consortium name="The Broad Institute Genomics Platform"/>
            <consortium name="The Broad Institute Genome Sequencing Center for Infectious Disease"/>
            <person name="Wu L."/>
            <person name="Ma J."/>
        </authorList>
    </citation>
    <scope>NUCLEOTIDE SEQUENCE [LARGE SCALE GENOMIC DNA]</scope>
    <source>
        <strain evidence="8">JCM 16902</strain>
    </source>
</reference>
<evidence type="ECO:0000313" key="8">
    <source>
        <dbReference type="Proteomes" id="UP001501074"/>
    </source>
</evidence>
<keyword evidence="8" id="KW-1185">Reference proteome</keyword>
<organism evidence="7 8">
    <name type="scientific">Kineosporia mesophila</name>
    <dbReference type="NCBI Taxonomy" id="566012"/>
    <lineage>
        <taxon>Bacteria</taxon>
        <taxon>Bacillati</taxon>
        <taxon>Actinomycetota</taxon>
        <taxon>Actinomycetes</taxon>
        <taxon>Kineosporiales</taxon>
        <taxon>Kineosporiaceae</taxon>
        <taxon>Kineosporia</taxon>
    </lineage>
</organism>
<evidence type="ECO:0000256" key="3">
    <source>
        <dbReference type="ARBA" id="ARBA00023163"/>
    </source>
</evidence>
<dbReference type="Gene3D" id="1.10.10.60">
    <property type="entry name" value="Homeodomain-like"/>
    <property type="match status" value="1"/>
</dbReference>
<keyword evidence="1" id="KW-0805">Transcription regulation</keyword>
<dbReference type="PRINTS" id="PR00455">
    <property type="entry name" value="HTHTETR"/>
</dbReference>
<gene>
    <name evidence="7" type="ORF">GCM10022223_40430</name>
</gene>
<dbReference type="PROSITE" id="PS50977">
    <property type="entry name" value="HTH_TETR_2"/>
    <property type="match status" value="1"/>
</dbReference>
<dbReference type="Gene3D" id="1.10.357.10">
    <property type="entry name" value="Tetracycline Repressor, domain 2"/>
    <property type="match status" value="1"/>
</dbReference>
<dbReference type="Pfam" id="PF00440">
    <property type="entry name" value="TetR_N"/>
    <property type="match status" value="1"/>
</dbReference>
<evidence type="ECO:0000256" key="1">
    <source>
        <dbReference type="ARBA" id="ARBA00023015"/>
    </source>
</evidence>
<dbReference type="PROSITE" id="PS01081">
    <property type="entry name" value="HTH_TETR_1"/>
    <property type="match status" value="1"/>
</dbReference>
<accession>A0ABP6ZV73</accession>
<evidence type="ECO:0000256" key="2">
    <source>
        <dbReference type="ARBA" id="ARBA00023125"/>
    </source>
</evidence>
<comment type="caution">
    <text evidence="7">The sequence shown here is derived from an EMBL/GenBank/DDBJ whole genome shotgun (WGS) entry which is preliminary data.</text>
</comment>
<dbReference type="Pfam" id="PF16859">
    <property type="entry name" value="TetR_C_11"/>
    <property type="match status" value="1"/>
</dbReference>
<dbReference type="Proteomes" id="UP001501074">
    <property type="component" value="Unassembled WGS sequence"/>
</dbReference>
<dbReference type="InterPro" id="IPR011075">
    <property type="entry name" value="TetR_C"/>
</dbReference>
<dbReference type="RefSeq" id="WP_231480940.1">
    <property type="nucleotide sequence ID" value="NZ_BAAAZO010000006.1"/>
</dbReference>
<dbReference type="PANTHER" id="PTHR30055">
    <property type="entry name" value="HTH-TYPE TRANSCRIPTIONAL REGULATOR RUTR"/>
    <property type="match status" value="1"/>
</dbReference>
<keyword evidence="2 4" id="KW-0238">DNA-binding</keyword>
<dbReference type="InterPro" id="IPR036271">
    <property type="entry name" value="Tet_transcr_reg_TetR-rel_C_sf"/>
</dbReference>
<dbReference type="InterPro" id="IPR023772">
    <property type="entry name" value="DNA-bd_HTH_TetR-type_CS"/>
</dbReference>
<feature type="region of interest" description="Disordered" evidence="5">
    <location>
        <begin position="1"/>
        <end position="21"/>
    </location>
</feature>
<dbReference type="InterPro" id="IPR009057">
    <property type="entry name" value="Homeodomain-like_sf"/>
</dbReference>
<evidence type="ECO:0000256" key="5">
    <source>
        <dbReference type="SAM" id="MobiDB-lite"/>
    </source>
</evidence>
<evidence type="ECO:0000256" key="4">
    <source>
        <dbReference type="PROSITE-ProRule" id="PRU00335"/>
    </source>
</evidence>
<evidence type="ECO:0000259" key="6">
    <source>
        <dbReference type="PROSITE" id="PS50977"/>
    </source>
</evidence>
<feature type="compositionally biased region" description="Basic and acidic residues" evidence="5">
    <location>
        <begin position="1"/>
        <end position="13"/>
    </location>
</feature>